<name>A0A9Q3FGF1_9BASI</name>
<keyword evidence="2" id="KW-1185">Reference proteome</keyword>
<sequence length="130" mass="15218">MQILHQHQQSQKHEGSPKCAIWDRLVWRRLTGTRNINYHPFFSIPSALAFSIYVDWFNSMEIKPLAQHWSYHANLPLSERLKPENVYVSRLIPGPKEPTALQLNYLLKPLIKELKKLWQGYHSSPTSMGP</sequence>
<dbReference type="Proteomes" id="UP000765509">
    <property type="component" value="Unassembled WGS sequence"/>
</dbReference>
<protein>
    <submittedName>
        <fullName evidence="1">Uncharacterized protein</fullName>
    </submittedName>
</protein>
<reference evidence="1" key="1">
    <citation type="submission" date="2021-03" db="EMBL/GenBank/DDBJ databases">
        <title>Draft genome sequence of rust myrtle Austropuccinia psidii MF-1, a brazilian biotype.</title>
        <authorList>
            <person name="Quecine M.C."/>
            <person name="Pachon D.M.R."/>
            <person name="Bonatelli M.L."/>
            <person name="Correr F.H."/>
            <person name="Franceschini L.M."/>
            <person name="Leite T.F."/>
            <person name="Margarido G.R.A."/>
            <person name="Almeida C.A."/>
            <person name="Ferrarezi J.A."/>
            <person name="Labate C.A."/>
        </authorList>
    </citation>
    <scope>NUCLEOTIDE SEQUENCE</scope>
    <source>
        <strain evidence="1">MF-1</strain>
    </source>
</reference>
<accession>A0A9Q3FGF1</accession>
<gene>
    <name evidence="1" type="ORF">O181_079298</name>
</gene>
<dbReference type="OrthoDB" id="2507701at2759"/>
<dbReference type="EMBL" id="AVOT02044212">
    <property type="protein sequence ID" value="MBW0539583.1"/>
    <property type="molecule type" value="Genomic_DNA"/>
</dbReference>
<comment type="caution">
    <text evidence="1">The sequence shown here is derived from an EMBL/GenBank/DDBJ whole genome shotgun (WGS) entry which is preliminary data.</text>
</comment>
<proteinExistence type="predicted"/>
<evidence type="ECO:0000313" key="2">
    <source>
        <dbReference type="Proteomes" id="UP000765509"/>
    </source>
</evidence>
<evidence type="ECO:0000313" key="1">
    <source>
        <dbReference type="EMBL" id="MBW0539583.1"/>
    </source>
</evidence>
<organism evidence="1 2">
    <name type="scientific">Austropuccinia psidii MF-1</name>
    <dbReference type="NCBI Taxonomy" id="1389203"/>
    <lineage>
        <taxon>Eukaryota</taxon>
        <taxon>Fungi</taxon>
        <taxon>Dikarya</taxon>
        <taxon>Basidiomycota</taxon>
        <taxon>Pucciniomycotina</taxon>
        <taxon>Pucciniomycetes</taxon>
        <taxon>Pucciniales</taxon>
        <taxon>Sphaerophragmiaceae</taxon>
        <taxon>Austropuccinia</taxon>
    </lineage>
</organism>
<dbReference type="AlphaFoldDB" id="A0A9Q3FGF1"/>